<name>A0AAN8S3I8_POLSC</name>
<dbReference type="AlphaFoldDB" id="A0AAN8S3I8"/>
<reference evidence="1 4" key="1">
    <citation type="submission" date="2023-10" db="EMBL/GenBank/DDBJ databases">
        <title>Genomes of two closely related lineages of the louse Polyplax serrata with different host specificities.</title>
        <authorList>
            <person name="Martinu J."/>
            <person name="Tarabai H."/>
            <person name="Stefka J."/>
            <person name="Hypsa V."/>
        </authorList>
    </citation>
    <scope>NUCLEOTIDE SEQUENCE [LARGE SCALE GENOMIC DNA]</scope>
    <source>
        <strain evidence="2">98ZLc_SE</strain>
        <strain evidence="1">HR10_N</strain>
    </source>
</reference>
<evidence type="ECO:0000313" key="3">
    <source>
        <dbReference type="Proteomes" id="UP001359485"/>
    </source>
</evidence>
<evidence type="ECO:0000313" key="4">
    <source>
        <dbReference type="Proteomes" id="UP001372834"/>
    </source>
</evidence>
<organism evidence="1 4">
    <name type="scientific">Polyplax serrata</name>
    <name type="common">Common mouse louse</name>
    <dbReference type="NCBI Taxonomy" id="468196"/>
    <lineage>
        <taxon>Eukaryota</taxon>
        <taxon>Metazoa</taxon>
        <taxon>Ecdysozoa</taxon>
        <taxon>Arthropoda</taxon>
        <taxon>Hexapoda</taxon>
        <taxon>Insecta</taxon>
        <taxon>Pterygota</taxon>
        <taxon>Neoptera</taxon>
        <taxon>Paraneoptera</taxon>
        <taxon>Psocodea</taxon>
        <taxon>Troctomorpha</taxon>
        <taxon>Phthiraptera</taxon>
        <taxon>Anoplura</taxon>
        <taxon>Polyplacidae</taxon>
        <taxon>Polyplax</taxon>
    </lineage>
</organism>
<proteinExistence type="predicted"/>
<evidence type="ECO:0000313" key="1">
    <source>
        <dbReference type="EMBL" id="KAK6626065.1"/>
    </source>
</evidence>
<evidence type="ECO:0000313" key="2">
    <source>
        <dbReference type="EMBL" id="KAK6637419.1"/>
    </source>
</evidence>
<dbReference type="Proteomes" id="UP001372834">
    <property type="component" value="Unassembled WGS sequence"/>
</dbReference>
<keyword evidence="3" id="KW-1185">Reference proteome</keyword>
<accession>A0AAN8S3I8</accession>
<protein>
    <submittedName>
        <fullName evidence="1">Uncharacterized protein</fullName>
    </submittedName>
</protein>
<dbReference type="EMBL" id="JAWJWE010000037">
    <property type="protein sequence ID" value="KAK6626065.1"/>
    <property type="molecule type" value="Genomic_DNA"/>
</dbReference>
<dbReference type="EMBL" id="JAWJWF010000002">
    <property type="protein sequence ID" value="KAK6637419.1"/>
    <property type="molecule type" value="Genomic_DNA"/>
</dbReference>
<sequence length="92" mass="10109">MFHGHGEPNLRSSPVPDNKRIRDACPVCPCSGVVAEVTGERGKFLYHVGPKTGTNEVSLRVKKTLLLDEGNEFEGEGKKTFAQSELAKFDYS</sequence>
<dbReference type="Proteomes" id="UP001359485">
    <property type="component" value="Unassembled WGS sequence"/>
</dbReference>
<gene>
    <name evidence="1" type="ORF">RUM43_006369</name>
    <name evidence="2" type="ORF">RUM44_007836</name>
</gene>
<comment type="caution">
    <text evidence="1">The sequence shown here is derived from an EMBL/GenBank/DDBJ whole genome shotgun (WGS) entry which is preliminary data.</text>
</comment>